<dbReference type="Gene3D" id="2.60.120.10">
    <property type="entry name" value="Jelly Rolls"/>
    <property type="match status" value="2"/>
</dbReference>
<keyword evidence="2" id="KW-0479">Metal-binding</keyword>
<evidence type="ECO:0000256" key="3">
    <source>
        <dbReference type="RuleBase" id="RU003457"/>
    </source>
</evidence>
<dbReference type="SUPFAM" id="SSF51182">
    <property type="entry name" value="RmlC-like cupins"/>
    <property type="match status" value="1"/>
</dbReference>
<comment type="cofactor">
    <cofactor evidence="2">
        <name>Fe cation</name>
        <dbReference type="ChEBI" id="CHEBI:24875"/>
    </cofactor>
    <text evidence="2">Binds 1 Fe cation per subunit.</text>
</comment>
<dbReference type="InterPro" id="IPR003829">
    <property type="entry name" value="Pirin_N_dom"/>
</dbReference>
<dbReference type="CDD" id="cd02909">
    <property type="entry name" value="cupin_pirin_N"/>
    <property type="match status" value="1"/>
</dbReference>
<protein>
    <submittedName>
        <fullName evidence="6">Pirin</fullName>
    </submittedName>
</protein>
<dbReference type="PIRSF" id="PIRSF006232">
    <property type="entry name" value="Pirin"/>
    <property type="match status" value="1"/>
</dbReference>
<comment type="similarity">
    <text evidence="1 3">Belongs to the pirin family.</text>
</comment>
<keyword evidence="7" id="KW-1185">Reference proteome</keyword>
<accession>A0A0U3AYB4</accession>
<dbReference type="EMBL" id="CP013650">
    <property type="protein sequence ID" value="ALS97960.1"/>
    <property type="molecule type" value="Genomic_DNA"/>
</dbReference>
<keyword evidence="2" id="KW-0408">Iron</keyword>
<dbReference type="OrthoDB" id="9780903at2"/>
<dbReference type="InterPro" id="IPR011051">
    <property type="entry name" value="RmlC_Cupin_sf"/>
</dbReference>
<dbReference type="STRING" id="1526571.AT746_06560"/>
<dbReference type="Pfam" id="PF02678">
    <property type="entry name" value="Pirin"/>
    <property type="match status" value="1"/>
</dbReference>
<feature type="binding site" evidence="2">
    <location>
        <position position="121"/>
    </location>
    <ligand>
        <name>Fe cation</name>
        <dbReference type="ChEBI" id="CHEBI:24875"/>
    </ligand>
</feature>
<proteinExistence type="inferred from homology"/>
<dbReference type="AlphaFoldDB" id="A0A0U3AYB4"/>
<feature type="binding site" evidence="2">
    <location>
        <position position="77"/>
    </location>
    <ligand>
        <name>Fe cation</name>
        <dbReference type="ChEBI" id="CHEBI:24875"/>
    </ligand>
</feature>
<name>A0A0U3AYB4_9ALTE</name>
<dbReference type="InterPro" id="IPR014710">
    <property type="entry name" value="RmlC-like_jellyroll"/>
</dbReference>
<gene>
    <name evidence="6" type="ORF">AT746_06560</name>
</gene>
<dbReference type="Proteomes" id="UP000068447">
    <property type="component" value="Chromosome"/>
</dbReference>
<dbReference type="PANTHER" id="PTHR13903:SF8">
    <property type="entry name" value="PIRIN"/>
    <property type="match status" value="1"/>
</dbReference>
<evidence type="ECO:0000256" key="2">
    <source>
        <dbReference type="PIRSR" id="PIRSR006232-1"/>
    </source>
</evidence>
<evidence type="ECO:0000259" key="4">
    <source>
        <dbReference type="Pfam" id="PF02678"/>
    </source>
</evidence>
<sequence length="304" mass="34277">MSDLLVQKNLDCRTQKSPCQGVEQIIQGKEKDIGGFNVRRCLPVAQLRSVGPWVFFDHMGPAEFEPGKGLDVRPHPHINLATVTYLFEGEILHRDSLGNTQAIKPGDINLMVAGSGIVHSERERPQVREQQHRLHGLQLWHALPEEEEETAPAFYHYPIEDIPSAEIREVPVRVMMGSAWGLTSPVKTFCNTLYLEAFLEQGQSLILPEAQESALYVAEGQVRIQHTTVPEHALAQLKADTSVTIHADKKSRIAVIGGEPLGERFMHWNFISSRKERVEQAMADWKEQRFTPVPGDDKEYIPLP</sequence>
<dbReference type="GO" id="GO:0046872">
    <property type="term" value="F:metal ion binding"/>
    <property type="evidence" value="ECO:0007669"/>
    <property type="project" value="UniProtKB-KW"/>
</dbReference>
<dbReference type="RefSeq" id="WP_062478070.1">
    <property type="nucleotide sequence ID" value="NZ_CP013650.1"/>
</dbReference>
<evidence type="ECO:0000259" key="5">
    <source>
        <dbReference type="Pfam" id="PF05726"/>
    </source>
</evidence>
<dbReference type="InterPro" id="IPR012093">
    <property type="entry name" value="Pirin"/>
</dbReference>
<dbReference type="KEGG" id="lal:AT746_06560"/>
<dbReference type="Pfam" id="PF05726">
    <property type="entry name" value="Pirin_C"/>
    <property type="match status" value="1"/>
</dbReference>
<feature type="binding site" evidence="2">
    <location>
        <position position="75"/>
    </location>
    <ligand>
        <name>Fe cation</name>
        <dbReference type="ChEBI" id="CHEBI:24875"/>
    </ligand>
</feature>
<organism evidence="6 7">
    <name type="scientific">Lacimicrobium alkaliphilum</name>
    <dbReference type="NCBI Taxonomy" id="1526571"/>
    <lineage>
        <taxon>Bacteria</taxon>
        <taxon>Pseudomonadati</taxon>
        <taxon>Pseudomonadota</taxon>
        <taxon>Gammaproteobacteria</taxon>
        <taxon>Alteromonadales</taxon>
        <taxon>Alteromonadaceae</taxon>
        <taxon>Lacimicrobium</taxon>
    </lineage>
</organism>
<reference evidence="6 7" key="1">
    <citation type="submission" date="2015-12" db="EMBL/GenBank/DDBJ databases">
        <title>Complete genome of Lacimicrobium alkaliphilum KCTC 32984.</title>
        <authorList>
            <person name="Kim S.-G."/>
            <person name="Lee Y.-J."/>
        </authorList>
    </citation>
    <scope>NUCLEOTIDE SEQUENCE [LARGE SCALE GENOMIC DNA]</scope>
    <source>
        <strain evidence="6 7">YelD216</strain>
    </source>
</reference>
<feature type="binding site" evidence="2">
    <location>
        <position position="119"/>
    </location>
    <ligand>
        <name>Fe cation</name>
        <dbReference type="ChEBI" id="CHEBI:24875"/>
    </ligand>
</feature>
<evidence type="ECO:0000256" key="1">
    <source>
        <dbReference type="ARBA" id="ARBA00008416"/>
    </source>
</evidence>
<evidence type="ECO:0000313" key="7">
    <source>
        <dbReference type="Proteomes" id="UP000068447"/>
    </source>
</evidence>
<feature type="domain" description="Pirin C-terminal" evidence="5">
    <location>
        <begin position="194"/>
        <end position="290"/>
    </location>
</feature>
<evidence type="ECO:0000313" key="6">
    <source>
        <dbReference type="EMBL" id="ALS97960.1"/>
    </source>
</evidence>
<feature type="domain" description="Pirin N-terminal" evidence="4">
    <location>
        <begin position="36"/>
        <end position="140"/>
    </location>
</feature>
<dbReference type="PANTHER" id="PTHR13903">
    <property type="entry name" value="PIRIN-RELATED"/>
    <property type="match status" value="1"/>
</dbReference>
<dbReference type="InterPro" id="IPR008778">
    <property type="entry name" value="Pirin_C_dom"/>
</dbReference>